<name>A0ABR6TM46_9FIRM</name>
<dbReference type="SUPFAM" id="SSF54523">
    <property type="entry name" value="Pili subunits"/>
    <property type="match status" value="1"/>
</dbReference>
<keyword evidence="3" id="KW-1185">Reference proteome</keyword>
<gene>
    <name evidence="2" type="ORF">HLB29_07230</name>
</gene>
<keyword evidence="1" id="KW-0812">Transmembrane</keyword>
<keyword evidence="1" id="KW-0472">Membrane</keyword>
<sequence length="157" mass="18414">MKRKGITIVELIVAISILGIFLSLSVPKLLSRDKLFESTIYQMKSYIRMYSIKSLYSKSKYTINLDGKRFRVYRNFKKIQECNLPSDLFIVSKKEDINFNSVNRYGAPESGMTIYLFDSVTHRLERITIMLGSGRVMSYKDNYLERKQEIDQLIKAR</sequence>
<evidence type="ECO:0000256" key="1">
    <source>
        <dbReference type="SAM" id="Phobius"/>
    </source>
</evidence>
<protein>
    <submittedName>
        <fullName evidence="2">Prepilin-type N-terminal cleavage/methylation domain-containing protein</fullName>
    </submittedName>
</protein>
<accession>A0ABR6TM46</accession>
<dbReference type="Proteomes" id="UP000713904">
    <property type="component" value="Unassembled WGS sequence"/>
</dbReference>
<evidence type="ECO:0000313" key="2">
    <source>
        <dbReference type="EMBL" id="MBC2576477.1"/>
    </source>
</evidence>
<keyword evidence="1" id="KW-1133">Transmembrane helix</keyword>
<organism evidence="2 3">
    <name type="scientific">Peptostreptococcus canis</name>
    <dbReference type="NCBI Taxonomy" id="1159213"/>
    <lineage>
        <taxon>Bacteria</taxon>
        <taxon>Bacillati</taxon>
        <taxon>Bacillota</taxon>
        <taxon>Clostridia</taxon>
        <taxon>Peptostreptococcales</taxon>
        <taxon>Peptostreptococcaceae</taxon>
        <taxon>Peptostreptococcus</taxon>
    </lineage>
</organism>
<dbReference type="NCBIfam" id="TIGR02532">
    <property type="entry name" value="IV_pilin_GFxxxE"/>
    <property type="match status" value="1"/>
</dbReference>
<feature type="transmembrane region" description="Helical" evidence="1">
    <location>
        <begin position="6"/>
        <end position="26"/>
    </location>
</feature>
<dbReference type="Pfam" id="PF07963">
    <property type="entry name" value="N_methyl"/>
    <property type="match status" value="1"/>
</dbReference>
<comment type="caution">
    <text evidence="2">The sequence shown here is derived from an EMBL/GenBank/DDBJ whole genome shotgun (WGS) entry which is preliminary data.</text>
</comment>
<dbReference type="InterPro" id="IPR012902">
    <property type="entry name" value="N_methyl_site"/>
</dbReference>
<dbReference type="EMBL" id="JABGBW010000006">
    <property type="protein sequence ID" value="MBC2576477.1"/>
    <property type="molecule type" value="Genomic_DNA"/>
</dbReference>
<dbReference type="InterPro" id="IPR045584">
    <property type="entry name" value="Pilin-like"/>
</dbReference>
<proteinExistence type="predicted"/>
<dbReference type="RefSeq" id="WP_185624500.1">
    <property type="nucleotide sequence ID" value="NZ_JABGBW010000006.1"/>
</dbReference>
<evidence type="ECO:0000313" key="3">
    <source>
        <dbReference type="Proteomes" id="UP000713904"/>
    </source>
</evidence>
<reference evidence="2 3" key="1">
    <citation type="submission" date="2020-05" db="EMBL/GenBank/DDBJ databases">
        <title>Draft genome of xy-202 and genomic insight in genome of the genus Peptostreptococcus.</title>
        <authorList>
            <person name="Zhang Z."/>
        </authorList>
    </citation>
    <scope>NUCLEOTIDE SEQUENCE [LARGE SCALE GENOMIC DNA]</scope>
    <source>
        <strain evidence="2 3">DSM 27025</strain>
    </source>
</reference>